<evidence type="ECO:0000256" key="1">
    <source>
        <dbReference type="ARBA" id="ARBA00004496"/>
    </source>
</evidence>
<accession>A0A060T9F2</accession>
<feature type="region of interest" description="Disordered" evidence="8">
    <location>
        <begin position="1"/>
        <end position="37"/>
    </location>
</feature>
<reference evidence="11" key="1">
    <citation type="submission" date="2014-02" db="EMBL/GenBank/DDBJ databases">
        <authorList>
            <person name="Genoscope - CEA"/>
        </authorList>
    </citation>
    <scope>NUCLEOTIDE SEQUENCE</scope>
    <source>
        <strain evidence="11">LS3</strain>
    </source>
</reference>
<gene>
    <name evidence="11" type="ORF">GNLVRS02_ARAD1D14872g</name>
</gene>
<dbReference type="InterPro" id="IPR020568">
    <property type="entry name" value="Ribosomal_Su5_D2-typ_SF"/>
</dbReference>
<dbReference type="InterPro" id="IPR027408">
    <property type="entry name" value="PNPase/RNase_PH_dom_sf"/>
</dbReference>
<dbReference type="InterPro" id="IPR015847">
    <property type="entry name" value="ExoRNase_PH_dom2"/>
</dbReference>
<reference evidence="11" key="2">
    <citation type="submission" date="2014-06" db="EMBL/GenBank/DDBJ databases">
        <title>The complete genome of Blastobotrys (Arxula) adeninivorans LS3 - a yeast of biotechnological interest.</title>
        <authorList>
            <person name="Kunze G."/>
            <person name="Gaillardin C."/>
            <person name="Czernicka M."/>
            <person name="Durrens P."/>
            <person name="Martin T."/>
            <person name="Boer E."/>
            <person name="Gabaldon T."/>
            <person name="Cruz J."/>
            <person name="Talla E."/>
            <person name="Marck C."/>
            <person name="Goffeau A."/>
            <person name="Barbe V."/>
            <person name="Baret P."/>
            <person name="Baronian K."/>
            <person name="Beier S."/>
            <person name="Bleykasten C."/>
            <person name="Bode R."/>
            <person name="Casaregola S."/>
            <person name="Despons L."/>
            <person name="Fairhead C."/>
            <person name="Giersberg M."/>
            <person name="Gierski P."/>
            <person name="Hahnel U."/>
            <person name="Hartmann A."/>
            <person name="Jankowska D."/>
            <person name="Jubin C."/>
            <person name="Jung P."/>
            <person name="Lafontaine I."/>
            <person name="Leh-Louis V."/>
            <person name="Lemaire M."/>
            <person name="Marcet-Houben M."/>
            <person name="Mascher M."/>
            <person name="Morel G."/>
            <person name="Richard G.-F."/>
            <person name="Riechen J."/>
            <person name="Sacerdot C."/>
            <person name="Sarkar A."/>
            <person name="Savel G."/>
            <person name="Schacherer J."/>
            <person name="Sherman D."/>
            <person name="Straub M.-L."/>
            <person name="Stein N."/>
            <person name="Thierry A."/>
            <person name="Trautwein-Schult A."/>
            <person name="Westhof E."/>
            <person name="Worch S."/>
            <person name="Dujon B."/>
            <person name="Souciet J.-L."/>
            <person name="Wincker P."/>
            <person name="Scholz U."/>
            <person name="Neuveglise N."/>
        </authorList>
    </citation>
    <scope>NUCLEOTIDE SEQUENCE</scope>
    <source>
        <strain evidence="11">LS3</strain>
    </source>
</reference>
<evidence type="ECO:0000256" key="5">
    <source>
        <dbReference type="ARBA" id="ARBA00022835"/>
    </source>
</evidence>
<organism evidence="11">
    <name type="scientific">Blastobotrys adeninivorans</name>
    <name type="common">Yeast</name>
    <name type="synonym">Arxula adeninivorans</name>
    <dbReference type="NCBI Taxonomy" id="409370"/>
    <lineage>
        <taxon>Eukaryota</taxon>
        <taxon>Fungi</taxon>
        <taxon>Dikarya</taxon>
        <taxon>Ascomycota</taxon>
        <taxon>Saccharomycotina</taxon>
        <taxon>Dipodascomycetes</taxon>
        <taxon>Dipodascales</taxon>
        <taxon>Trichomonascaceae</taxon>
        <taxon>Blastobotrys</taxon>
    </lineage>
</organism>
<dbReference type="GO" id="GO:0000177">
    <property type="term" value="C:cytoplasmic exosome (RNase complex)"/>
    <property type="evidence" value="ECO:0007669"/>
    <property type="project" value="UniProtKB-ARBA"/>
</dbReference>
<dbReference type="Pfam" id="PF03725">
    <property type="entry name" value="RNase_PH_C"/>
    <property type="match status" value="1"/>
</dbReference>
<dbReference type="GO" id="GO:0000176">
    <property type="term" value="C:nuclear exosome (RNase complex)"/>
    <property type="evidence" value="ECO:0007669"/>
    <property type="project" value="TreeGrafter"/>
</dbReference>
<evidence type="ECO:0000259" key="10">
    <source>
        <dbReference type="Pfam" id="PF03725"/>
    </source>
</evidence>
<feature type="compositionally biased region" description="Polar residues" evidence="8">
    <location>
        <begin position="7"/>
        <end position="23"/>
    </location>
</feature>
<protein>
    <recommendedName>
        <fullName evidence="7">Ribosomal RNA-processing protein 41</fullName>
    </recommendedName>
</protein>
<dbReference type="Gene3D" id="3.30.230.70">
    <property type="entry name" value="GHMP Kinase, N-terminal domain"/>
    <property type="match status" value="1"/>
</dbReference>
<evidence type="ECO:0000256" key="3">
    <source>
        <dbReference type="ARBA" id="ARBA00006678"/>
    </source>
</evidence>
<dbReference type="GO" id="GO:0071028">
    <property type="term" value="P:nuclear mRNA surveillance"/>
    <property type="evidence" value="ECO:0007669"/>
    <property type="project" value="TreeGrafter"/>
</dbReference>
<dbReference type="SUPFAM" id="SSF55666">
    <property type="entry name" value="Ribonuclease PH domain 2-like"/>
    <property type="match status" value="1"/>
</dbReference>
<dbReference type="InterPro" id="IPR001247">
    <property type="entry name" value="ExoRNase_PH_dom1"/>
</dbReference>
<dbReference type="GO" id="GO:0005730">
    <property type="term" value="C:nucleolus"/>
    <property type="evidence" value="ECO:0007669"/>
    <property type="project" value="UniProtKB-SubCell"/>
</dbReference>
<evidence type="ECO:0000259" key="9">
    <source>
        <dbReference type="Pfam" id="PF01138"/>
    </source>
</evidence>
<feature type="domain" description="Exoribonuclease phosphorolytic" evidence="9">
    <location>
        <begin position="61"/>
        <end position="192"/>
    </location>
</feature>
<dbReference type="FunFam" id="3.30.230.70:FF:000004">
    <property type="entry name" value="Exosome complex component Rrp41"/>
    <property type="match status" value="1"/>
</dbReference>
<evidence type="ECO:0000256" key="2">
    <source>
        <dbReference type="ARBA" id="ARBA00004604"/>
    </source>
</evidence>
<dbReference type="InterPro" id="IPR050080">
    <property type="entry name" value="RNase_PH"/>
</dbReference>
<keyword evidence="4" id="KW-0963">Cytoplasm</keyword>
<dbReference type="EMBL" id="HG937694">
    <property type="protein sequence ID" value="CDP37588.1"/>
    <property type="molecule type" value="Genomic_DNA"/>
</dbReference>
<dbReference type="GO" id="GO:0016075">
    <property type="term" value="P:rRNA catabolic process"/>
    <property type="evidence" value="ECO:0007669"/>
    <property type="project" value="TreeGrafter"/>
</dbReference>
<evidence type="ECO:0000256" key="8">
    <source>
        <dbReference type="SAM" id="MobiDB-lite"/>
    </source>
</evidence>
<dbReference type="PANTHER" id="PTHR11953">
    <property type="entry name" value="EXOSOME COMPLEX COMPONENT"/>
    <property type="match status" value="1"/>
</dbReference>
<dbReference type="CDD" id="cd11370">
    <property type="entry name" value="RNase_PH_RRP41"/>
    <property type="match status" value="1"/>
</dbReference>
<dbReference type="GO" id="GO:0071038">
    <property type="term" value="P:TRAMP-dependent tRNA surveillance pathway"/>
    <property type="evidence" value="ECO:0007669"/>
    <property type="project" value="UniProtKB-ARBA"/>
</dbReference>
<evidence type="ECO:0000256" key="4">
    <source>
        <dbReference type="ARBA" id="ARBA00022490"/>
    </source>
</evidence>
<comment type="subunit">
    <text evidence="6">Component of the RNA exosome complex. Specifically part of the catalytically inactive RNA exosome core complex (Exo-9) which may associate with the catalytic subunits RRP6 and DIS3 in cytoplasmic- and nuclear-specific RNA exosome complex forms. Exo-9 is formed by a hexameric base ring of RNase PH domain-containing subunits and a cap ring consisting of CSL4, RRP4 and RRP40.</text>
</comment>
<evidence type="ECO:0000256" key="7">
    <source>
        <dbReference type="ARBA" id="ARBA00077929"/>
    </source>
</evidence>
<keyword evidence="5" id="KW-0271">Exosome</keyword>
<dbReference type="PANTHER" id="PTHR11953:SF0">
    <property type="entry name" value="EXOSOME COMPLEX COMPONENT RRP41"/>
    <property type="match status" value="1"/>
</dbReference>
<proteinExistence type="inferred from homology"/>
<evidence type="ECO:0000313" key="11">
    <source>
        <dbReference type="EMBL" id="CDP37588.1"/>
    </source>
</evidence>
<evidence type="ECO:0000256" key="6">
    <source>
        <dbReference type="ARBA" id="ARBA00063066"/>
    </source>
</evidence>
<dbReference type="GO" id="GO:0034475">
    <property type="term" value="P:U4 snRNA 3'-end processing"/>
    <property type="evidence" value="ECO:0007669"/>
    <property type="project" value="TreeGrafter"/>
</dbReference>
<comment type="subcellular location">
    <subcellularLocation>
        <location evidence="1">Cytoplasm</location>
    </subcellularLocation>
    <subcellularLocation>
        <location evidence="2">Nucleus</location>
        <location evidence="2">Nucleolus</location>
    </subcellularLocation>
</comment>
<dbReference type="InterPro" id="IPR036345">
    <property type="entry name" value="ExoRNase_PH_dom2_sf"/>
</dbReference>
<dbReference type="GO" id="GO:0003723">
    <property type="term" value="F:RNA binding"/>
    <property type="evidence" value="ECO:0007669"/>
    <property type="project" value="TreeGrafter"/>
</dbReference>
<dbReference type="SUPFAM" id="SSF54211">
    <property type="entry name" value="Ribosomal protein S5 domain 2-like"/>
    <property type="match status" value="1"/>
</dbReference>
<dbReference type="Pfam" id="PF01138">
    <property type="entry name" value="RNase_PH"/>
    <property type="match status" value="1"/>
</dbReference>
<comment type="similarity">
    <text evidence="3">Belongs to the RNase PH family.</text>
</comment>
<dbReference type="AlphaFoldDB" id="A0A060T9F2"/>
<sequence>MRAVARESSSIPLPTGEQTTAGSEKSAWDQKKTIKPRPRTMSRVEIYSPEGLRTDGRRYNELRQFSCTLNTHPVAADGSSYVQMGATKVVCMVRGPREPESRSHTNVDRAYVSVSINIAPYSTTDRNKRARNDRRVQEMSMIIQRTFDQVILGHLHPRTEIAVSIHVLAQDGGMFAACVNATCLALIDAGVPMYNYVSASSAALYDSTALLDPNNLEEQELSFATVGVVGKSEKTCMLLLENRLPLDRTEPVLALAIAGCHSLQDQMDRQVRKHGKHRLEKRS</sequence>
<dbReference type="GO" id="GO:0071051">
    <property type="term" value="P:poly(A)-dependent snoRNA 3'-end processing"/>
    <property type="evidence" value="ECO:0007669"/>
    <property type="project" value="TreeGrafter"/>
</dbReference>
<name>A0A060T9F2_BLAAD</name>
<feature type="domain" description="Exoribonuclease phosphorolytic" evidence="10">
    <location>
        <begin position="195"/>
        <end position="257"/>
    </location>
</feature>
<dbReference type="PhylomeDB" id="A0A060T9F2"/>
<dbReference type="GO" id="GO:0000467">
    <property type="term" value="P:exonucleolytic trimming to generate mature 3'-end of 5.8S rRNA from tricistronic rRNA transcript (SSU-rRNA, 5.8S rRNA, LSU-rRNA)"/>
    <property type="evidence" value="ECO:0007669"/>
    <property type="project" value="UniProtKB-ARBA"/>
</dbReference>